<feature type="compositionally biased region" description="Basic and acidic residues" evidence="2">
    <location>
        <begin position="428"/>
        <end position="440"/>
    </location>
</feature>
<protein>
    <submittedName>
        <fullName evidence="3">Uncharacterized protein</fullName>
    </submittedName>
</protein>
<feature type="coiled-coil region" evidence="1">
    <location>
        <begin position="121"/>
        <end position="156"/>
    </location>
</feature>
<feature type="region of interest" description="Disordered" evidence="2">
    <location>
        <begin position="410"/>
        <end position="459"/>
    </location>
</feature>
<keyword evidence="1" id="KW-0175">Coiled coil</keyword>
<organism evidence="3">
    <name type="scientific">Spumella elongata</name>
    <dbReference type="NCBI Taxonomy" id="89044"/>
    <lineage>
        <taxon>Eukaryota</taxon>
        <taxon>Sar</taxon>
        <taxon>Stramenopiles</taxon>
        <taxon>Ochrophyta</taxon>
        <taxon>Chrysophyceae</taxon>
        <taxon>Chromulinales</taxon>
        <taxon>Chromulinaceae</taxon>
        <taxon>Spumella</taxon>
    </lineage>
</organism>
<evidence type="ECO:0000256" key="2">
    <source>
        <dbReference type="SAM" id="MobiDB-lite"/>
    </source>
</evidence>
<name>A0A7S3M3D7_9STRA</name>
<accession>A0A7S3M3D7</accession>
<sequence length="459" mass="52253">MVDYYKLLESKNDFMQKFWTTLKIAEENSGIDNSAALSIQRVYRGTTSRERIAKKSYKANEIQRVFRGLLGRNIARNKLKELDESRQLSLFNYLCIQLQKCFRGYYSRKYKHDQHRRKEYCKMLEEQGEQVRQNLQKYAEDLAEREEAEKEQKKDEEFTRLAQNLHHLVSTKRIPGIYKPLPYYNNAPTMKAMPIEEHVRGVVKDLLRTRGIAHTGMVTDLNGTKKIPLKGLKYRLSVQASAPYDAVEQDNKRKAMLHKIITADKGSFAAGGKTNLINQPTVPLSVGNPYMDPWANPMLVKGVPKDQKQLEESNRTFKPLFTAPFTALTQPFLPRAGGNKSTVLANDVFDTIAEAEETGGAIQRFRGTTGRFGLSTNMDNRTDGTIPKPPIRTSVIKTSTKTTLHKMTLKLKNTSAPATGMPINNRSRSHETDPQSHHNDDDDSSDEEQQQDYEGSGVY</sequence>
<dbReference type="Gene3D" id="1.20.5.190">
    <property type="match status" value="1"/>
</dbReference>
<dbReference type="EMBL" id="HBIC01015428">
    <property type="protein sequence ID" value="CAE0278978.1"/>
    <property type="molecule type" value="Transcribed_RNA"/>
</dbReference>
<evidence type="ECO:0000313" key="3">
    <source>
        <dbReference type="EMBL" id="CAE0278978.1"/>
    </source>
</evidence>
<feature type="compositionally biased region" description="Acidic residues" evidence="2">
    <location>
        <begin position="441"/>
        <end position="451"/>
    </location>
</feature>
<gene>
    <name evidence="3" type="ORF">SELO1098_LOCUS7811</name>
</gene>
<reference evidence="3" key="1">
    <citation type="submission" date="2021-01" db="EMBL/GenBank/DDBJ databases">
        <authorList>
            <person name="Corre E."/>
            <person name="Pelletier E."/>
            <person name="Niang G."/>
            <person name="Scheremetjew M."/>
            <person name="Finn R."/>
            <person name="Kale V."/>
            <person name="Holt S."/>
            <person name="Cochrane G."/>
            <person name="Meng A."/>
            <person name="Brown T."/>
            <person name="Cohen L."/>
        </authorList>
    </citation>
    <scope>NUCLEOTIDE SEQUENCE</scope>
    <source>
        <strain evidence="3">CCAP 955/1</strain>
    </source>
</reference>
<proteinExistence type="predicted"/>
<dbReference type="AlphaFoldDB" id="A0A7S3M3D7"/>
<dbReference type="PROSITE" id="PS50096">
    <property type="entry name" value="IQ"/>
    <property type="match status" value="3"/>
</dbReference>
<evidence type="ECO:0000256" key="1">
    <source>
        <dbReference type="SAM" id="Coils"/>
    </source>
</evidence>